<dbReference type="SUPFAM" id="SSF48239">
    <property type="entry name" value="Terpenoid cyclases/Protein prenyltransferases"/>
    <property type="match status" value="1"/>
</dbReference>
<dbReference type="Gene3D" id="1.10.600.10">
    <property type="entry name" value="Farnesyl Diphosphate Synthase"/>
    <property type="match status" value="1"/>
</dbReference>
<evidence type="ECO:0000256" key="4">
    <source>
        <dbReference type="ARBA" id="ARBA00023239"/>
    </source>
</evidence>
<dbReference type="Pfam" id="PF01397">
    <property type="entry name" value="Terpene_synth"/>
    <property type="match status" value="1"/>
</dbReference>
<evidence type="ECO:0000313" key="8">
    <source>
        <dbReference type="EMBL" id="QNV48470.1"/>
    </source>
</evidence>
<keyword evidence="3" id="KW-0460">Magnesium</keyword>
<dbReference type="SFLD" id="SFLDG01019">
    <property type="entry name" value="Terpene_Cyclase_Like_1_C_Termi"/>
    <property type="match status" value="1"/>
</dbReference>
<dbReference type="GO" id="GO:0000287">
    <property type="term" value="F:magnesium ion binding"/>
    <property type="evidence" value="ECO:0007669"/>
    <property type="project" value="InterPro"/>
</dbReference>
<dbReference type="PANTHER" id="PTHR31225:SF251">
    <property type="entry name" value="(-)-GERMACRENE D SYNTHASE-LIKE ISOFORM X2"/>
    <property type="match status" value="1"/>
</dbReference>
<reference evidence="8" key="2">
    <citation type="submission" date="2020-02" db="EMBL/GenBank/DDBJ databases">
        <authorList>
            <person name="Ibadh M."/>
        </authorList>
    </citation>
    <scope>NUCLEOTIDE SEQUENCE</scope>
</reference>
<feature type="domain" description="Terpene synthase N-terminal" evidence="6">
    <location>
        <begin position="25"/>
        <end position="196"/>
    </location>
</feature>
<evidence type="ECO:0000259" key="7">
    <source>
        <dbReference type="Pfam" id="PF03936"/>
    </source>
</evidence>
<dbReference type="GO" id="GO:0010333">
    <property type="term" value="F:terpene synthase activity"/>
    <property type="evidence" value="ECO:0007669"/>
    <property type="project" value="InterPro"/>
</dbReference>
<dbReference type="GO" id="GO:0016102">
    <property type="term" value="P:diterpenoid biosynthetic process"/>
    <property type="evidence" value="ECO:0007669"/>
    <property type="project" value="InterPro"/>
</dbReference>
<dbReference type="InterPro" id="IPR044814">
    <property type="entry name" value="Terpene_cyclase_plant_C1"/>
</dbReference>
<dbReference type="InterPro" id="IPR008949">
    <property type="entry name" value="Isoprenoid_synthase_dom_sf"/>
</dbReference>
<comment type="cofactor">
    <cofactor evidence="1">
        <name>Mg(2+)</name>
        <dbReference type="ChEBI" id="CHEBI:18420"/>
    </cofactor>
</comment>
<keyword evidence="4" id="KW-0456">Lyase</keyword>
<dbReference type="CDD" id="cd00684">
    <property type="entry name" value="Terpene_cyclase_plant_C1"/>
    <property type="match status" value="1"/>
</dbReference>
<feature type="coiled-coil region" evidence="5">
    <location>
        <begin position="340"/>
        <end position="367"/>
    </location>
</feature>
<sequence length="549" mass="64658">MSFPVLAQNTKPEILRRTATFHPSIWGDRFLNYDSEKVKNDRTKQQVEELKEVARREVFRAAHDSSEKLNLIDAVQRLGLSYHFEREIEEALQHIYDQDHDQDGDLYDIALRFRLLRQHGYNVSSDIFEKFKDERGKFTESLVSDISGMLAFYEASYLRLHGDETLEEALVFTTTHLKTAASKTTDRMSEQIICALKQPLRKSPERLQARQYIAIYQDEVSHNKALLELAKLDFNLLQSLHKEELAQILRWWKELDFANKLPYIRDRIVELYFWILGVYFEPQYFLARKILTKVIAMASVLDDTYDSYGTFEELQLFTETIERWDINLKDQLREYMQIIYQTLLNVYQEFEEEMEEEEKYRVHYAKEAMKILVRAYFEEVRWLEQGYTPSLEEYLEVALVSTGYFTLSTTSFVGIMEDNIITKDVFEWVFNHPKIVEASQIICRFMDDIVSHKFEQEREHVASSVECYTKQYGVSEQDAYDELNKKVVDAWKDINEELLINPTAVPRPVLIRVLNLSRVIDLLYKDGDGYTHVGKATRESVAALLIDSV</sequence>
<feature type="domain" description="Terpene synthase metal-binding" evidence="7">
    <location>
        <begin position="253"/>
        <end position="493"/>
    </location>
</feature>
<dbReference type="FunFam" id="1.10.600.10:FF:000007">
    <property type="entry name" value="Isoprene synthase, chloroplastic"/>
    <property type="match status" value="1"/>
</dbReference>
<dbReference type="InterPro" id="IPR005630">
    <property type="entry name" value="Terpene_synthase_metal-bd"/>
</dbReference>
<evidence type="ECO:0000259" key="6">
    <source>
        <dbReference type="Pfam" id="PF01397"/>
    </source>
</evidence>
<evidence type="ECO:0000256" key="1">
    <source>
        <dbReference type="ARBA" id="ARBA00001946"/>
    </source>
</evidence>
<dbReference type="SFLD" id="SFLDS00005">
    <property type="entry name" value="Isoprenoid_Synthase_Type_I"/>
    <property type="match status" value="1"/>
</dbReference>
<reference evidence="8" key="1">
    <citation type="journal article" date="2020" name="Plant Sci.">
        <title>Characterization of terpene synthase genes potentially involved in black fig fly (Silba adipata) interactions with Ficus carica.</title>
        <authorList>
            <person name="Nawade B."/>
            <person name="Shaltiel-Harpaz L."/>
            <person name="Yahyaa M."/>
            <person name="Kabaha A."/>
            <person name="Kedoshim R."/>
            <person name="Bosamia T.C."/>
            <person name="Ibdah M."/>
        </authorList>
    </citation>
    <scope>NUCLEOTIDE SEQUENCE</scope>
</reference>
<proteinExistence type="evidence at transcript level"/>
<protein>
    <submittedName>
        <fullName evidence="8">Germacrene D synthase</fullName>
    </submittedName>
</protein>
<keyword evidence="5" id="KW-0175">Coiled coil</keyword>
<dbReference type="InterPro" id="IPR036965">
    <property type="entry name" value="Terpene_synth_N_sf"/>
</dbReference>
<name>A0A7L7SCQ9_FICCA</name>
<evidence type="ECO:0000256" key="2">
    <source>
        <dbReference type="ARBA" id="ARBA00022723"/>
    </source>
</evidence>
<organism evidence="8">
    <name type="scientific">Ficus carica</name>
    <name type="common">Common fig</name>
    <dbReference type="NCBI Taxonomy" id="3494"/>
    <lineage>
        <taxon>Eukaryota</taxon>
        <taxon>Viridiplantae</taxon>
        <taxon>Streptophyta</taxon>
        <taxon>Embryophyta</taxon>
        <taxon>Tracheophyta</taxon>
        <taxon>Spermatophyta</taxon>
        <taxon>Magnoliopsida</taxon>
        <taxon>eudicotyledons</taxon>
        <taxon>Gunneridae</taxon>
        <taxon>Pentapetalae</taxon>
        <taxon>rosids</taxon>
        <taxon>fabids</taxon>
        <taxon>Rosales</taxon>
        <taxon>Moraceae</taxon>
        <taxon>Ficeae</taxon>
        <taxon>Ficus</taxon>
    </lineage>
</organism>
<evidence type="ECO:0000256" key="3">
    <source>
        <dbReference type="ARBA" id="ARBA00022842"/>
    </source>
</evidence>
<dbReference type="InterPro" id="IPR050148">
    <property type="entry name" value="Terpene_synthase-like"/>
</dbReference>
<dbReference type="SUPFAM" id="SSF48576">
    <property type="entry name" value="Terpenoid synthases"/>
    <property type="match status" value="1"/>
</dbReference>
<dbReference type="InterPro" id="IPR008930">
    <property type="entry name" value="Terpenoid_cyclase/PrenylTrfase"/>
</dbReference>
<accession>A0A7L7SCQ9</accession>
<dbReference type="PANTHER" id="PTHR31225">
    <property type="entry name" value="OS04G0344100 PROTEIN-RELATED"/>
    <property type="match status" value="1"/>
</dbReference>
<dbReference type="InterPro" id="IPR001906">
    <property type="entry name" value="Terpene_synth_N"/>
</dbReference>
<dbReference type="AlphaFoldDB" id="A0A7L7SCQ9"/>
<dbReference type="EMBL" id="MT086603">
    <property type="protein sequence ID" value="QNV48470.1"/>
    <property type="molecule type" value="mRNA"/>
</dbReference>
<dbReference type="Pfam" id="PF03936">
    <property type="entry name" value="Terpene_synth_C"/>
    <property type="match status" value="1"/>
</dbReference>
<keyword evidence="2" id="KW-0479">Metal-binding</keyword>
<dbReference type="InterPro" id="IPR034741">
    <property type="entry name" value="Terpene_cyclase-like_1_C"/>
</dbReference>
<dbReference type="Gene3D" id="1.50.10.130">
    <property type="entry name" value="Terpene synthase, N-terminal domain"/>
    <property type="match status" value="1"/>
</dbReference>
<gene>
    <name evidence="8" type="primary">TPS1</name>
</gene>
<evidence type="ECO:0000256" key="5">
    <source>
        <dbReference type="SAM" id="Coils"/>
    </source>
</evidence>
<dbReference type="FunFam" id="1.50.10.130:FF:000001">
    <property type="entry name" value="Isoprene synthase, chloroplastic"/>
    <property type="match status" value="1"/>
</dbReference>